<dbReference type="EMBL" id="NESQ01000052">
    <property type="protein sequence ID" value="PUU81042.1"/>
    <property type="molecule type" value="Genomic_DNA"/>
</dbReference>
<keyword evidence="1" id="KW-0539">Nucleus</keyword>
<dbReference type="GO" id="GO:0033567">
    <property type="term" value="P:DNA replication, Okazaki fragment processing"/>
    <property type="evidence" value="ECO:0007669"/>
    <property type="project" value="UniProtKB-UniRule"/>
</dbReference>
<evidence type="ECO:0000256" key="1">
    <source>
        <dbReference type="RuleBase" id="RU367041"/>
    </source>
</evidence>
<dbReference type="GO" id="GO:0017108">
    <property type="term" value="F:5'-flap endonuclease activity"/>
    <property type="evidence" value="ECO:0007669"/>
    <property type="project" value="UniProtKB-UniRule"/>
</dbReference>
<keyword evidence="1" id="KW-0378">Hydrolase</keyword>
<dbReference type="Proteomes" id="UP000244722">
    <property type="component" value="Unassembled WGS sequence"/>
</dbReference>
<keyword evidence="1" id="KW-0067">ATP-binding</keyword>
<comment type="catalytic activity">
    <reaction evidence="1">
        <text>ATP + H2O = ADP + phosphate + H(+)</text>
        <dbReference type="Rhea" id="RHEA:13065"/>
        <dbReference type="ChEBI" id="CHEBI:15377"/>
        <dbReference type="ChEBI" id="CHEBI:15378"/>
        <dbReference type="ChEBI" id="CHEBI:30616"/>
        <dbReference type="ChEBI" id="CHEBI:43474"/>
        <dbReference type="ChEBI" id="CHEBI:456216"/>
        <dbReference type="EC" id="3.6.4.12"/>
    </reaction>
</comment>
<dbReference type="CDD" id="cd18808">
    <property type="entry name" value="SF1_C_Upf1"/>
    <property type="match status" value="1"/>
</dbReference>
<keyword evidence="1" id="KW-0540">Nuclease</keyword>
<keyword evidence="1" id="KW-0004">4Fe-4S</keyword>
<keyword evidence="1" id="KW-0235">DNA replication</keyword>
<comment type="caution">
    <text evidence="3">The sequence shown here is derived from an EMBL/GenBank/DDBJ whole genome shotgun (WGS) entry which is preliminary data.</text>
</comment>
<dbReference type="GO" id="GO:0006281">
    <property type="term" value="P:DNA repair"/>
    <property type="evidence" value="ECO:0007669"/>
    <property type="project" value="UniProtKB-KW"/>
</dbReference>
<dbReference type="GO" id="GO:0046872">
    <property type="term" value="F:metal ion binding"/>
    <property type="evidence" value="ECO:0007669"/>
    <property type="project" value="UniProtKB-UniRule"/>
</dbReference>
<dbReference type="GO" id="GO:0071932">
    <property type="term" value="P:replication fork reversal"/>
    <property type="evidence" value="ECO:0007669"/>
    <property type="project" value="TreeGrafter"/>
</dbReference>
<dbReference type="GO" id="GO:0005524">
    <property type="term" value="F:ATP binding"/>
    <property type="evidence" value="ECO:0007669"/>
    <property type="project" value="UniProtKB-UniRule"/>
</dbReference>
<dbReference type="GO" id="GO:0005634">
    <property type="term" value="C:nucleus"/>
    <property type="evidence" value="ECO:0007669"/>
    <property type="project" value="UniProtKB-SubCell"/>
</dbReference>
<keyword evidence="1" id="KW-0511">Multifunctional enzyme</keyword>
<keyword evidence="1" id="KW-0408">Iron</keyword>
<reference evidence="3 4" key="1">
    <citation type="submission" date="2017-04" db="EMBL/GenBank/DDBJ databases">
        <title>Draft genome sequence of Tuber borchii Vittad., a whitish edible truffle.</title>
        <authorList>
            <consortium name="DOE Joint Genome Institute"/>
            <person name="Murat C."/>
            <person name="Kuo A."/>
            <person name="Barry K.W."/>
            <person name="Clum A."/>
            <person name="Dockter R.B."/>
            <person name="Fauchery L."/>
            <person name="Iotti M."/>
            <person name="Kohler A."/>
            <person name="Labutti K."/>
            <person name="Lindquist E.A."/>
            <person name="Lipzen A."/>
            <person name="Ohm R.A."/>
            <person name="Wang M."/>
            <person name="Grigoriev I.V."/>
            <person name="Zambonelli A."/>
            <person name="Martin F.M."/>
        </authorList>
    </citation>
    <scope>NUCLEOTIDE SEQUENCE [LARGE SCALE GENOMIC DNA]</scope>
    <source>
        <strain evidence="3 4">Tbo3840</strain>
    </source>
</reference>
<dbReference type="SUPFAM" id="SSF52540">
    <property type="entry name" value="P-loop containing nucleoside triphosphate hydrolases"/>
    <property type="match status" value="1"/>
</dbReference>
<proteinExistence type="inferred from homology"/>
<keyword evidence="1" id="KW-0238">DNA-binding</keyword>
<keyword evidence="1" id="KW-0547">Nucleotide-binding</keyword>
<dbReference type="GO" id="GO:0017116">
    <property type="term" value="F:single-stranded DNA helicase activity"/>
    <property type="evidence" value="ECO:0007669"/>
    <property type="project" value="UniProtKB-UniRule"/>
</dbReference>
<keyword evidence="1" id="KW-0479">Metal-binding</keyword>
<organism evidence="3 4">
    <name type="scientific">Tuber borchii</name>
    <name type="common">White truffle</name>
    <dbReference type="NCBI Taxonomy" id="42251"/>
    <lineage>
        <taxon>Eukaryota</taxon>
        <taxon>Fungi</taxon>
        <taxon>Dikarya</taxon>
        <taxon>Ascomycota</taxon>
        <taxon>Pezizomycotina</taxon>
        <taxon>Pezizomycetes</taxon>
        <taxon>Pezizales</taxon>
        <taxon>Tuberaceae</taxon>
        <taxon>Tuber</taxon>
    </lineage>
</organism>
<keyword evidence="1" id="KW-0347">Helicase</keyword>
<dbReference type="GO" id="GO:0005737">
    <property type="term" value="C:cytoplasm"/>
    <property type="evidence" value="ECO:0007669"/>
    <property type="project" value="TreeGrafter"/>
</dbReference>
<comment type="function">
    <text evidence="1">Key enzyme involved in DNA replication and DNA repair. Involved in Okazaki fragments processing by cleaving long flaps that escape FEN1: flaps that are longer than 27 nucleotides are coated by replication protein A complex (RPA), leading to recruit DNA2 which cleaves the flap until it is too short to bind RPA and becomes a substrate for FEN1. Also involved in 5'-end resection of DNA during double-strand break (DSB) repair by mediating the cleavage of 5'-ssDNA.</text>
</comment>
<dbReference type="OrthoDB" id="6513042at2759"/>
<dbReference type="EC" id="3.6.4.12" evidence="1"/>
<dbReference type="InterPro" id="IPR047187">
    <property type="entry name" value="SF1_C_Upf1"/>
</dbReference>
<evidence type="ECO:0000259" key="2">
    <source>
        <dbReference type="Pfam" id="PF13087"/>
    </source>
</evidence>
<dbReference type="GO" id="GO:0005694">
    <property type="term" value="C:chromosome"/>
    <property type="evidence" value="ECO:0007669"/>
    <property type="project" value="UniProtKB-SubCell"/>
</dbReference>
<dbReference type="InterPro" id="IPR045055">
    <property type="entry name" value="DNA2/NAM7-like"/>
</dbReference>
<feature type="domain" description="DNA2/NAM7 helicase-like C-terminal" evidence="2">
    <location>
        <begin position="2"/>
        <end position="55"/>
    </location>
</feature>
<dbReference type="PANTHER" id="PTHR10887:SF433">
    <property type="entry name" value="DNA REPLICATION ATP-DEPENDENT HELICASE_NUCLEASE DNA2"/>
    <property type="match status" value="1"/>
</dbReference>
<keyword evidence="1" id="KW-0411">Iron-sulfur</keyword>
<dbReference type="STRING" id="42251.A0A2T6ZZX3"/>
<evidence type="ECO:0000313" key="3">
    <source>
        <dbReference type="EMBL" id="PUU81042.1"/>
    </source>
</evidence>
<dbReference type="AlphaFoldDB" id="A0A2T6ZZX3"/>
<keyword evidence="1" id="KW-0234">DNA repair</keyword>
<protein>
    <recommendedName>
        <fullName evidence="1">DNA replication ATP-dependent helicase/nuclease</fullName>
        <ecNumber evidence="1">3.1.-.-</ecNumber>
        <ecNumber evidence="1">3.6.4.12</ecNumber>
    </recommendedName>
</protein>
<dbReference type="PANTHER" id="PTHR10887">
    <property type="entry name" value="DNA2/NAM7 HELICASE FAMILY"/>
    <property type="match status" value="1"/>
</dbReference>
<comment type="similarity">
    <text evidence="1">Belongs to the DNA2/NAM7 helicase family.</text>
</comment>
<sequence>MHTADKFQGRDKEIIVISLVRSNGDQNVGELLRDWRRINVAFTRARSKLLILGSRSTLQSNELLADFVRLMERNKWVYDLPPDAQLTHFMPQTQFPASADFRKVGTAKGPENRINGKKSLSSRNDFLGSRPVLKDIVNGAM</sequence>
<name>A0A2T6ZZX3_TUBBO</name>
<keyword evidence="1" id="KW-0227">DNA damage</keyword>
<comment type="subcellular location">
    <subcellularLocation>
        <location evidence="1">Nucleus</location>
    </subcellularLocation>
    <subcellularLocation>
        <location evidence="1">Chromosome</location>
    </subcellularLocation>
</comment>
<dbReference type="InterPro" id="IPR041679">
    <property type="entry name" value="DNA2/NAM7-like_C"/>
</dbReference>
<dbReference type="GO" id="GO:0003677">
    <property type="term" value="F:DNA binding"/>
    <property type="evidence" value="ECO:0007669"/>
    <property type="project" value="UniProtKB-UniRule"/>
</dbReference>
<keyword evidence="1" id="KW-0158">Chromosome</keyword>
<dbReference type="InterPro" id="IPR027417">
    <property type="entry name" value="P-loop_NTPase"/>
</dbReference>
<evidence type="ECO:0000313" key="4">
    <source>
        <dbReference type="Proteomes" id="UP000244722"/>
    </source>
</evidence>
<dbReference type="Pfam" id="PF13087">
    <property type="entry name" value="AAA_12"/>
    <property type="match status" value="1"/>
</dbReference>
<keyword evidence="4" id="KW-1185">Reference proteome</keyword>
<accession>A0A2T6ZZX3</accession>
<dbReference type="Gene3D" id="3.40.50.300">
    <property type="entry name" value="P-loop containing nucleotide triphosphate hydrolases"/>
    <property type="match status" value="1"/>
</dbReference>
<dbReference type="EC" id="3.1.-.-" evidence="1"/>
<dbReference type="GO" id="GO:0051539">
    <property type="term" value="F:4 iron, 4 sulfur cluster binding"/>
    <property type="evidence" value="ECO:0007669"/>
    <property type="project" value="UniProtKB-UniRule"/>
</dbReference>
<gene>
    <name evidence="3" type="ORF">B9Z19DRAFT_1078083</name>
</gene>